<sequence>MKDRETMKKVMKRVVGSIFIILTIVFIAVGIRNGEWYILGYIVNLIIFPAAASVCITSSFRQGHEFYC</sequence>
<feature type="transmembrane region" description="Helical" evidence="1">
    <location>
        <begin position="37"/>
        <end position="56"/>
    </location>
</feature>
<name>A0A510Y4W5_MARHA</name>
<dbReference type="AlphaFoldDB" id="A0A510Y4W5"/>
<keyword evidence="1" id="KW-0472">Membrane</keyword>
<dbReference type="EMBL" id="BJUN01000006">
    <property type="protein sequence ID" value="GEK58406.1"/>
    <property type="molecule type" value="Genomic_DNA"/>
</dbReference>
<organism evidence="2 3">
    <name type="scientific">Marinococcus halophilus</name>
    <dbReference type="NCBI Taxonomy" id="1371"/>
    <lineage>
        <taxon>Bacteria</taxon>
        <taxon>Bacillati</taxon>
        <taxon>Bacillota</taxon>
        <taxon>Bacilli</taxon>
        <taxon>Bacillales</taxon>
        <taxon>Bacillaceae</taxon>
        <taxon>Marinococcus</taxon>
    </lineage>
</organism>
<protein>
    <submittedName>
        <fullName evidence="2">Uncharacterized protein</fullName>
    </submittedName>
</protein>
<accession>A0A510Y4W5</accession>
<evidence type="ECO:0000256" key="1">
    <source>
        <dbReference type="SAM" id="Phobius"/>
    </source>
</evidence>
<keyword evidence="1" id="KW-0812">Transmembrane</keyword>
<dbReference type="RefSeq" id="WP_079475366.1">
    <property type="nucleotide sequence ID" value="NZ_BJUN01000006.1"/>
</dbReference>
<keyword evidence="3" id="KW-1185">Reference proteome</keyword>
<proteinExistence type="predicted"/>
<evidence type="ECO:0000313" key="2">
    <source>
        <dbReference type="EMBL" id="GEK58406.1"/>
    </source>
</evidence>
<feature type="transmembrane region" description="Helical" evidence="1">
    <location>
        <begin position="12"/>
        <end position="31"/>
    </location>
</feature>
<gene>
    <name evidence="2" type="ORF">MHA01_13110</name>
</gene>
<evidence type="ECO:0000313" key="3">
    <source>
        <dbReference type="Proteomes" id="UP000321051"/>
    </source>
</evidence>
<dbReference type="Proteomes" id="UP000321051">
    <property type="component" value="Unassembled WGS sequence"/>
</dbReference>
<keyword evidence="1" id="KW-1133">Transmembrane helix</keyword>
<comment type="caution">
    <text evidence="2">The sequence shown here is derived from an EMBL/GenBank/DDBJ whole genome shotgun (WGS) entry which is preliminary data.</text>
</comment>
<reference evidence="2 3" key="1">
    <citation type="submission" date="2019-07" db="EMBL/GenBank/DDBJ databases">
        <title>Whole genome shotgun sequence of Marinococcus halophilus NBRC 102359.</title>
        <authorList>
            <person name="Hosoyama A."/>
            <person name="Uohara A."/>
            <person name="Ohji S."/>
            <person name="Ichikawa N."/>
        </authorList>
    </citation>
    <scope>NUCLEOTIDE SEQUENCE [LARGE SCALE GENOMIC DNA]</scope>
    <source>
        <strain evidence="2 3">NBRC 102359</strain>
    </source>
</reference>